<gene>
    <name evidence="2" type="ORF">KK1_031173</name>
</gene>
<evidence type="ECO:0000313" key="2">
    <source>
        <dbReference type="EMBL" id="KYP47231.1"/>
    </source>
</evidence>
<dbReference type="Gramene" id="C.cajan_31702.t">
    <property type="protein sequence ID" value="C.cajan_31702.t"/>
    <property type="gene ID" value="C.cajan_31702"/>
</dbReference>
<feature type="domain" description="DUF4218" evidence="1">
    <location>
        <begin position="96"/>
        <end position="129"/>
    </location>
</feature>
<evidence type="ECO:0000259" key="1">
    <source>
        <dbReference type="Pfam" id="PF13960"/>
    </source>
</evidence>
<accession>A0A151RXF0</accession>
<dbReference type="EMBL" id="KQ483534">
    <property type="protein sequence ID" value="KYP47231.1"/>
    <property type="molecule type" value="Genomic_DNA"/>
</dbReference>
<name>A0A151RXF0_CAJCA</name>
<proteinExistence type="predicted"/>
<dbReference type="AlphaFoldDB" id="A0A151RXF0"/>
<keyword evidence="3" id="KW-1185">Reference proteome</keyword>
<sequence>MIHDVSADSFNHTHVYDCLCSDAEKPLYPNYANFTQLSTMLRLFNLKEKYDARKILCLMGMKYESMLDVRHCIDVMHVEKNMCDGVIEMLLNIQGVLENEAVLTLCQLEMYFPQSFFDIIIHLIREVRFCGSVLL</sequence>
<organism evidence="2 3">
    <name type="scientific">Cajanus cajan</name>
    <name type="common">Pigeon pea</name>
    <name type="synonym">Cajanus indicus</name>
    <dbReference type="NCBI Taxonomy" id="3821"/>
    <lineage>
        <taxon>Eukaryota</taxon>
        <taxon>Viridiplantae</taxon>
        <taxon>Streptophyta</taxon>
        <taxon>Embryophyta</taxon>
        <taxon>Tracheophyta</taxon>
        <taxon>Spermatophyta</taxon>
        <taxon>Magnoliopsida</taxon>
        <taxon>eudicotyledons</taxon>
        <taxon>Gunneridae</taxon>
        <taxon>Pentapetalae</taxon>
        <taxon>rosids</taxon>
        <taxon>fabids</taxon>
        <taxon>Fabales</taxon>
        <taxon>Fabaceae</taxon>
        <taxon>Papilionoideae</taxon>
        <taxon>50 kb inversion clade</taxon>
        <taxon>NPAAA clade</taxon>
        <taxon>indigoferoid/millettioid clade</taxon>
        <taxon>Phaseoleae</taxon>
        <taxon>Cajanus</taxon>
    </lineage>
</organism>
<evidence type="ECO:0000313" key="3">
    <source>
        <dbReference type="Proteomes" id="UP000075243"/>
    </source>
</evidence>
<protein>
    <recommendedName>
        <fullName evidence="1">DUF4218 domain-containing protein</fullName>
    </recommendedName>
</protein>
<reference evidence="2" key="1">
    <citation type="journal article" date="2012" name="Nat. Biotechnol.">
        <title>Draft genome sequence of pigeonpea (Cajanus cajan), an orphan legume crop of resource-poor farmers.</title>
        <authorList>
            <person name="Varshney R.K."/>
            <person name="Chen W."/>
            <person name="Li Y."/>
            <person name="Bharti A.K."/>
            <person name="Saxena R.K."/>
            <person name="Schlueter J.A."/>
            <person name="Donoghue M.T."/>
            <person name="Azam S."/>
            <person name="Fan G."/>
            <person name="Whaley A.M."/>
            <person name="Farmer A.D."/>
            <person name="Sheridan J."/>
            <person name="Iwata A."/>
            <person name="Tuteja R."/>
            <person name="Penmetsa R.V."/>
            <person name="Wu W."/>
            <person name="Upadhyaya H.D."/>
            <person name="Yang S.P."/>
            <person name="Shah T."/>
            <person name="Saxena K.B."/>
            <person name="Michael T."/>
            <person name="McCombie W.R."/>
            <person name="Yang B."/>
            <person name="Zhang G."/>
            <person name="Yang H."/>
            <person name="Wang J."/>
            <person name="Spillane C."/>
            <person name="Cook D.R."/>
            <person name="May G.D."/>
            <person name="Xu X."/>
            <person name="Jackson S.A."/>
        </authorList>
    </citation>
    <scope>NUCLEOTIDE SEQUENCE [LARGE SCALE GENOMIC DNA]</scope>
</reference>
<dbReference type="Pfam" id="PF13960">
    <property type="entry name" value="DUF4218"/>
    <property type="match status" value="1"/>
</dbReference>
<dbReference type="Proteomes" id="UP000075243">
    <property type="component" value="Unassembled WGS sequence"/>
</dbReference>
<dbReference type="InterPro" id="IPR025452">
    <property type="entry name" value="DUF4218"/>
</dbReference>